<evidence type="ECO:0000313" key="2">
    <source>
        <dbReference type="Proteomes" id="UP000181956"/>
    </source>
</evidence>
<gene>
    <name evidence="1" type="ORF">SAMN04489834_2207</name>
</gene>
<evidence type="ECO:0008006" key="3">
    <source>
        <dbReference type="Google" id="ProtNLM"/>
    </source>
</evidence>
<keyword evidence="2" id="KW-1185">Reference proteome</keyword>
<evidence type="ECO:0000313" key="1">
    <source>
        <dbReference type="EMBL" id="SDS81354.1"/>
    </source>
</evidence>
<name>A0A1H1V9B5_9MICO</name>
<dbReference type="EMBL" id="LT629742">
    <property type="protein sequence ID" value="SDS81354.1"/>
    <property type="molecule type" value="Genomic_DNA"/>
</dbReference>
<protein>
    <recommendedName>
        <fullName evidence="3">Restriction endonuclease</fullName>
    </recommendedName>
</protein>
<accession>A0A1H1V9B5</accession>
<organism evidence="1 2">
    <name type="scientific">Microterricola viridarii</name>
    <dbReference type="NCBI Taxonomy" id="412690"/>
    <lineage>
        <taxon>Bacteria</taxon>
        <taxon>Bacillati</taxon>
        <taxon>Actinomycetota</taxon>
        <taxon>Actinomycetes</taxon>
        <taxon>Micrococcales</taxon>
        <taxon>Microbacteriaceae</taxon>
        <taxon>Microterricola</taxon>
    </lineage>
</organism>
<sequence length="296" mass="32594">MNRGEPRNLQEGWCPEGEAWSNAAARVDPEEWERIKNAFDPKKAAEVTAALLTYAFTGLTPSNQDDQGGQGQGRNGAVDILLTDATTGEQQAMEVTTSLDRRYQDSSAAIAKFEEAVTVSYNGERSWSLELERGWETLRLVKDLAPTVANALNEMPATGEPISGPRTLHSHVVAWPIDPVAQPTVKVTSRNAGALNRDDPYLDALTNYLATDITIKSKLDKLESEAPRFNATRSHLYIGMASTGVLGGLLPASPSYFTWGTFATPKPLTDLWLEGGTGEMYHWTQENEWIFHNLQK</sequence>
<reference evidence="2" key="1">
    <citation type="submission" date="2016-10" db="EMBL/GenBank/DDBJ databases">
        <authorList>
            <person name="Varghese N."/>
            <person name="Submissions S."/>
        </authorList>
    </citation>
    <scope>NUCLEOTIDE SEQUENCE [LARGE SCALE GENOMIC DNA]</scope>
    <source>
        <strain evidence="2">DSM 21772</strain>
    </source>
</reference>
<dbReference type="OrthoDB" id="5108504at2"/>
<dbReference type="Proteomes" id="UP000181956">
    <property type="component" value="Chromosome I"/>
</dbReference>
<dbReference type="AlphaFoldDB" id="A0A1H1V9B5"/>
<dbReference type="RefSeq" id="WP_156786319.1">
    <property type="nucleotide sequence ID" value="NZ_LT629742.1"/>
</dbReference>
<proteinExistence type="predicted"/>